<keyword evidence="6 9" id="KW-1133">Transmembrane helix</keyword>
<feature type="transmembrane region" description="Helical" evidence="9">
    <location>
        <begin position="12"/>
        <end position="35"/>
    </location>
</feature>
<evidence type="ECO:0000256" key="2">
    <source>
        <dbReference type="ARBA" id="ARBA00022448"/>
    </source>
</evidence>
<evidence type="ECO:0000256" key="3">
    <source>
        <dbReference type="ARBA" id="ARBA00022475"/>
    </source>
</evidence>
<evidence type="ECO:0000256" key="7">
    <source>
        <dbReference type="ARBA" id="ARBA00023136"/>
    </source>
</evidence>
<feature type="transmembrane region" description="Helical" evidence="9">
    <location>
        <begin position="47"/>
        <end position="63"/>
    </location>
</feature>
<evidence type="ECO:0000256" key="1">
    <source>
        <dbReference type="ARBA" id="ARBA00004429"/>
    </source>
</evidence>
<reference evidence="11" key="1">
    <citation type="submission" date="2022-07" db="EMBL/GenBank/DDBJ databases">
        <title>Enhanced cultured diversity of the mouse gut microbiota enables custom-made synthetic communities.</title>
        <authorList>
            <person name="Afrizal A."/>
        </authorList>
    </citation>
    <scope>NUCLEOTIDE SEQUENCE</scope>
    <source>
        <strain evidence="11">DSM 28593</strain>
    </source>
</reference>
<dbReference type="Pfam" id="PF04290">
    <property type="entry name" value="DctQ"/>
    <property type="match status" value="1"/>
</dbReference>
<evidence type="ECO:0000313" key="11">
    <source>
        <dbReference type="EMBL" id="MCR1899370.1"/>
    </source>
</evidence>
<accession>A0AAE3KZK4</accession>
<dbReference type="Proteomes" id="UP001205748">
    <property type="component" value="Unassembled WGS sequence"/>
</dbReference>
<keyword evidence="7 9" id="KW-0472">Membrane</keyword>
<evidence type="ECO:0000256" key="9">
    <source>
        <dbReference type="SAM" id="Phobius"/>
    </source>
</evidence>
<evidence type="ECO:0000256" key="4">
    <source>
        <dbReference type="ARBA" id="ARBA00022519"/>
    </source>
</evidence>
<name>A0AAE3KZK4_9FIRM</name>
<evidence type="ECO:0000259" key="10">
    <source>
        <dbReference type="Pfam" id="PF04290"/>
    </source>
</evidence>
<proteinExistence type="inferred from homology"/>
<keyword evidence="3" id="KW-1003">Cell membrane</keyword>
<dbReference type="RefSeq" id="WP_257531669.1">
    <property type="nucleotide sequence ID" value="NZ_JANKAS010000009.1"/>
</dbReference>
<dbReference type="GO" id="GO:0015740">
    <property type="term" value="P:C4-dicarboxylate transport"/>
    <property type="evidence" value="ECO:0007669"/>
    <property type="project" value="TreeGrafter"/>
</dbReference>
<feature type="domain" description="Tripartite ATP-independent periplasmic transporters DctQ component" evidence="10">
    <location>
        <begin position="21"/>
        <end position="142"/>
    </location>
</feature>
<keyword evidence="2" id="KW-0813">Transport</keyword>
<dbReference type="InterPro" id="IPR007387">
    <property type="entry name" value="TRAP_DctQ"/>
</dbReference>
<keyword evidence="5 9" id="KW-0812">Transmembrane</keyword>
<dbReference type="PANTHER" id="PTHR35011:SF2">
    <property type="entry name" value="2,3-DIKETO-L-GULONATE TRAP TRANSPORTER SMALL PERMEASE PROTEIN YIAM"/>
    <property type="match status" value="1"/>
</dbReference>
<sequence length="170" mass="19513">MRPKKLIKVFDNICAFMMLILIVLTLTQVFMRYILKISIPWTEEVARLLYGILIFSGVVLLEAENNQIKTTFLLEKLPKKVHYVIQLLINVASMILCGSLIYGATKMVKSSWSITLGSLPWLSSAVTYIVIIVCMPFVIYCLIRQMMYFEEYFLESSEYDLSDIGSEVDA</sequence>
<gene>
    <name evidence="11" type="ORF">NSA47_10280</name>
</gene>
<dbReference type="EMBL" id="JANKAS010000009">
    <property type="protein sequence ID" value="MCR1899370.1"/>
    <property type="molecule type" value="Genomic_DNA"/>
</dbReference>
<feature type="transmembrane region" description="Helical" evidence="9">
    <location>
        <begin position="83"/>
        <end position="105"/>
    </location>
</feature>
<protein>
    <submittedName>
        <fullName evidence="11">TRAP transporter small permease</fullName>
    </submittedName>
</protein>
<evidence type="ECO:0000256" key="5">
    <source>
        <dbReference type="ARBA" id="ARBA00022692"/>
    </source>
</evidence>
<evidence type="ECO:0000256" key="6">
    <source>
        <dbReference type="ARBA" id="ARBA00022989"/>
    </source>
</evidence>
<comment type="caution">
    <text evidence="11">The sequence shown here is derived from an EMBL/GenBank/DDBJ whole genome shotgun (WGS) entry which is preliminary data.</text>
</comment>
<keyword evidence="12" id="KW-1185">Reference proteome</keyword>
<evidence type="ECO:0000256" key="8">
    <source>
        <dbReference type="ARBA" id="ARBA00038436"/>
    </source>
</evidence>
<dbReference type="GO" id="GO:0022857">
    <property type="term" value="F:transmembrane transporter activity"/>
    <property type="evidence" value="ECO:0007669"/>
    <property type="project" value="TreeGrafter"/>
</dbReference>
<dbReference type="AlphaFoldDB" id="A0AAE3KZK4"/>
<feature type="transmembrane region" description="Helical" evidence="9">
    <location>
        <begin position="125"/>
        <end position="143"/>
    </location>
</feature>
<dbReference type="GO" id="GO:0005886">
    <property type="term" value="C:plasma membrane"/>
    <property type="evidence" value="ECO:0007669"/>
    <property type="project" value="UniProtKB-SubCell"/>
</dbReference>
<dbReference type="InterPro" id="IPR055348">
    <property type="entry name" value="DctQ"/>
</dbReference>
<organism evidence="11 12">
    <name type="scientific">Irregularibacter muris</name>
    <dbReference type="NCBI Taxonomy" id="1796619"/>
    <lineage>
        <taxon>Bacteria</taxon>
        <taxon>Bacillati</taxon>
        <taxon>Bacillota</taxon>
        <taxon>Clostridia</taxon>
        <taxon>Eubacteriales</taxon>
        <taxon>Eubacteriaceae</taxon>
        <taxon>Irregularibacter</taxon>
    </lineage>
</organism>
<keyword evidence="4" id="KW-0997">Cell inner membrane</keyword>
<evidence type="ECO:0000313" key="12">
    <source>
        <dbReference type="Proteomes" id="UP001205748"/>
    </source>
</evidence>
<comment type="subcellular location">
    <subcellularLocation>
        <location evidence="1">Cell inner membrane</location>
        <topology evidence="1">Multi-pass membrane protein</topology>
    </subcellularLocation>
</comment>
<comment type="similarity">
    <text evidence="8">Belongs to the TRAP transporter small permease family.</text>
</comment>
<dbReference type="PANTHER" id="PTHR35011">
    <property type="entry name" value="2,3-DIKETO-L-GULONATE TRAP TRANSPORTER SMALL PERMEASE PROTEIN YIAM"/>
    <property type="match status" value="1"/>
</dbReference>